<accession>A0A9Q1HQV3</accession>
<protein>
    <submittedName>
        <fullName evidence="1">Uncharacterized protein</fullName>
    </submittedName>
</protein>
<dbReference type="Proteomes" id="UP001152803">
    <property type="component" value="Unassembled WGS sequence"/>
</dbReference>
<name>A0A9Q1HQV3_CONCO</name>
<dbReference type="AlphaFoldDB" id="A0A9Q1HQV3"/>
<evidence type="ECO:0000313" key="1">
    <source>
        <dbReference type="EMBL" id="KAJ8255590.1"/>
    </source>
</evidence>
<evidence type="ECO:0000313" key="2">
    <source>
        <dbReference type="Proteomes" id="UP001152803"/>
    </source>
</evidence>
<gene>
    <name evidence="1" type="ORF">COCON_G00194540</name>
</gene>
<keyword evidence="2" id="KW-1185">Reference proteome</keyword>
<comment type="caution">
    <text evidence="1">The sequence shown here is derived from an EMBL/GenBank/DDBJ whole genome shotgun (WGS) entry which is preliminary data.</text>
</comment>
<organism evidence="1 2">
    <name type="scientific">Conger conger</name>
    <name type="common">Conger eel</name>
    <name type="synonym">Muraena conger</name>
    <dbReference type="NCBI Taxonomy" id="82655"/>
    <lineage>
        <taxon>Eukaryota</taxon>
        <taxon>Metazoa</taxon>
        <taxon>Chordata</taxon>
        <taxon>Craniata</taxon>
        <taxon>Vertebrata</taxon>
        <taxon>Euteleostomi</taxon>
        <taxon>Actinopterygii</taxon>
        <taxon>Neopterygii</taxon>
        <taxon>Teleostei</taxon>
        <taxon>Anguilliformes</taxon>
        <taxon>Congridae</taxon>
        <taxon>Conger</taxon>
    </lineage>
</organism>
<dbReference type="EMBL" id="JAFJMO010000015">
    <property type="protein sequence ID" value="KAJ8255590.1"/>
    <property type="molecule type" value="Genomic_DNA"/>
</dbReference>
<reference evidence="1" key="1">
    <citation type="journal article" date="2023" name="Science">
        <title>Genome structures resolve the early diversification of teleost fishes.</title>
        <authorList>
            <person name="Parey E."/>
            <person name="Louis A."/>
            <person name="Montfort J."/>
            <person name="Bouchez O."/>
            <person name="Roques C."/>
            <person name="Iampietro C."/>
            <person name="Lluch J."/>
            <person name="Castinel A."/>
            <person name="Donnadieu C."/>
            <person name="Desvignes T."/>
            <person name="Floi Bucao C."/>
            <person name="Jouanno E."/>
            <person name="Wen M."/>
            <person name="Mejri S."/>
            <person name="Dirks R."/>
            <person name="Jansen H."/>
            <person name="Henkel C."/>
            <person name="Chen W.J."/>
            <person name="Zahm M."/>
            <person name="Cabau C."/>
            <person name="Klopp C."/>
            <person name="Thompson A.W."/>
            <person name="Robinson-Rechavi M."/>
            <person name="Braasch I."/>
            <person name="Lecointre G."/>
            <person name="Bobe J."/>
            <person name="Postlethwait J.H."/>
            <person name="Berthelot C."/>
            <person name="Roest Crollius H."/>
            <person name="Guiguen Y."/>
        </authorList>
    </citation>
    <scope>NUCLEOTIDE SEQUENCE</scope>
    <source>
        <strain evidence="1">Concon-B</strain>
    </source>
</reference>
<sequence length="66" mass="6950">MSDRPKKEPESKKAVFEAVSVAKAAVWSGCEALLQSGAAAALCAPLFVVTRSACFLPPERSAAGWR</sequence>
<proteinExistence type="predicted"/>